<dbReference type="EMBL" id="JAAXCZ010000018">
    <property type="protein sequence ID" value="MBC2384543.1"/>
    <property type="molecule type" value="Genomic_DNA"/>
</dbReference>
<reference evidence="1 2" key="1">
    <citation type="submission" date="2020-04" db="EMBL/GenBank/DDBJ databases">
        <title>Pseudomonas crami sp. nov., a novel proteolytic bacterial species isolated from cream.</title>
        <authorList>
            <person name="Hofmann K."/>
            <person name="Woller A."/>
            <person name="Huptas C."/>
            <person name="Wenning M."/>
            <person name="Scherer S."/>
            <person name="Doll E.V."/>
        </authorList>
    </citation>
    <scope>NUCLEOTIDE SEQUENCE [LARGE SCALE GENOMIC DNA]</scope>
    <source>
        <strain evidence="1 2">WS 5096</strain>
    </source>
</reference>
<accession>A0ABR6TF02</accession>
<organism evidence="1 2">
    <name type="scientific">Pseudomonas cremoris</name>
    <dbReference type="NCBI Taxonomy" id="2724178"/>
    <lineage>
        <taxon>Bacteria</taxon>
        <taxon>Pseudomonadati</taxon>
        <taxon>Pseudomonadota</taxon>
        <taxon>Gammaproteobacteria</taxon>
        <taxon>Pseudomonadales</taxon>
        <taxon>Pseudomonadaceae</taxon>
        <taxon>Pseudomonas</taxon>
    </lineage>
</organism>
<proteinExistence type="predicted"/>
<comment type="caution">
    <text evidence="1">The sequence shown here is derived from an EMBL/GenBank/DDBJ whole genome shotgun (WGS) entry which is preliminary data.</text>
</comment>
<keyword evidence="2" id="KW-1185">Reference proteome</keyword>
<evidence type="ECO:0000313" key="1">
    <source>
        <dbReference type="EMBL" id="MBC2384543.1"/>
    </source>
</evidence>
<protein>
    <submittedName>
        <fullName evidence="1">Uncharacterized protein</fullName>
    </submittedName>
</protein>
<evidence type="ECO:0000313" key="2">
    <source>
        <dbReference type="Proteomes" id="UP000534677"/>
    </source>
</evidence>
<name>A0ABR6TF02_9PSED</name>
<gene>
    <name evidence="1" type="ORF">HF209_26730</name>
</gene>
<dbReference type="Proteomes" id="UP000534677">
    <property type="component" value="Unassembled WGS sequence"/>
</dbReference>
<sequence length="73" mass="8077">MAERKRRLHPHSVSATELSKLGHCELMVALNIQDDGNSDSAVAAHEGNQEHDRFHVRAVLNAGSAAEVERLHR</sequence>
<dbReference type="RefSeq" id="WP_185710054.1">
    <property type="nucleotide sequence ID" value="NZ_JAAXCZ010000018.1"/>
</dbReference>